<gene>
    <name evidence="2" type="ORF">FHW12_003853</name>
</gene>
<reference evidence="2 3" key="1">
    <citation type="submission" date="2020-07" db="EMBL/GenBank/DDBJ databases">
        <title>Genomic Encyclopedia of Type Strains, Phase IV (KMG-V): Genome sequencing to study the core and pangenomes of soil and plant-associated prokaryotes.</title>
        <authorList>
            <person name="Whitman W."/>
        </authorList>
    </citation>
    <scope>NUCLEOTIDE SEQUENCE [LARGE SCALE GENOMIC DNA]</scope>
    <source>
        <strain evidence="2 3">RH2WT43</strain>
    </source>
</reference>
<dbReference type="Proteomes" id="UP000550401">
    <property type="component" value="Unassembled WGS sequence"/>
</dbReference>
<dbReference type="PANTHER" id="PTHR23419:SF8">
    <property type="entry name" value="FI09726P"/>
    <property type="match status" value="1"/>
</dbReference>
<dbReference type="EMBL" id="JACGXL010000007">
    <property type="protein sequence ID" value="MBA8889607.1"/>
    <property type="molecule type" value="Genomic_DNA"/>
</dbReference>
<keyword evidence="3" id="KW-1185">Reference proteome</keyword>
<dbReference type="GO" id="GO:0005507">
    <property type="term" value="F:copper ion binding"/>
    <property type="evidence" value="ECO:0007669"/>
    <property type="project" value="TreeGrafter"/>
</dbReference>
<dbReference type="Gene3D" id="3.30.70.120">
    <property type="match status" value="1"/>
</dbReference>
<evidence type="ECO:0000313" key="2">
    <source>
        <dbReference type="EMBL" id="MBA8889607.1"/>
    </source>
</evidence>
<dbReference type="AlphaFoldDB" id="A0A839EY11"/>
<dbReference type="InterPro" id="IPR004323">
    <property type="entry name" value="Ion_tolerance_CutA"/>
</dbReference>
<evidence type="ECO:0000256" key="1">
    <source>
        <dbReference type="ARBA" id="ARBA00010169"/>
    </source>
</evidence>
<dbReference type="RefSeq" id="WP_182532646.1">
    <property type="nucleotide sequence ID" value="NZ_JACGXL010000007.1"/>
</dbReference>
<sequence>MAAVVVHCSCPDADTAARIARALVDERLAACVQVLPGMTSTYRWNDDVQVDAELLLLAKTVPARIEALKARIAALHPYEVPELLVFEAVDGAPGYLAWLEQACAGLGSPGAATHPR</sequence>
<dbReference type="PANTHER" id="PTHR23419">
    <property type="entry name" value="DIVALENT CATION TOLERANCE CUTA-RELATED"/>
    <property type="match status" value="1"/>
</dbReference>
<proteinExistence type="inferred from homology"/>
<accession>A0A839EY11</accession>
<comment type="similarity">
    <text evidence="1">Belongs to the CutA family.</text>
</comment>
<dbReference type="SUPFAM" id="SSF54913">
    <property type="entry name" value="GlnB-like"/>
    <property type="match status" value="1"/>
</dbReference>
<dbReference type="InterPro" id="IPR015867">
    <property type="entry name" value="N-reg_PII/ATP_PRibTrfase_C"/>
</dbReference>
<dbReference type="GO" id="GO:0010038">
    <property type="term" value="P:response to metal ion"/>
    <property type="evidence" value="ECO:0007669"/>
    <property type="project" value="InterPro"/>
</dbReference>
<comment type="caution">
    <text evidence="2">The sequence shown here is derived from an EMBL/GenBank/DDBJ whole genome shotgun (WGS) entry which is preliminary data.</text>
</comment>
<dbReference type="InterPro" id="IPR011322">
    <property type="entry name" value="N-reg_PII-like_a/b"/>
</dbReference>
<evidence type="ECO:0000313" key="3">
    <source>
        <dbReference type="Proteomes" id="UP000550401"/>
    </source>
</evidence>
<protein>
    <submittedName>
        <fullName evidence="2">Periplasmic divalent cation tolerance protein</fullName>
    </submittedName>
</protein>
<name>A0A839EY11_9GAMM</name>
<organism evidence="2 3">
    <name type="scientific">Dokdonella fugitiva</name>
    <dbReference type="NCBI Taxonomy" id="328517"/>
    <lineage>
        <taxon>Bacteria</taxon>
        <taxon>Pseudomonadati</taxon>
        <taxon>Pseudomonadota</taxon>
        <taxon>Gammaproteobacteria</taxon>
        <taxon>Lysobacterales</taxon>
        <taxon>Rhodanobacteraceae</taxon>
        <taxon>Dokdonella</taxon>
    </lineage>
</organism>
<dbReference type="Pfam" id="PF03091">
    <property type="entry name" value="CutA1"/>
    <property type="match status" value="1"/>
</dbReference>